<dbReference type="GO" id="GO:0003677">
    <property type="term" value="F:DNA binding"/>
    <property type="evidence" value="ECO:0007669"/>
    <property type="project" value="UniProtKB-KW"/>
</dbReference>
<dbReference type="Pfam" id="PF04313">
    <property type="entry name" value="HSDR_N"/>
    <property type="match status" value="1"/>
</dbReference>
<sequence>MEFSAKLNELAAKIKQQKGAIQTEEGTKTAFVLPFISKVLGYDIFDPSEVCPEFICDVGTKKGEKIDYAIMKNGQVQMLFECKKVGSDLTINNASQLFRYFHVASARIGVLTNGQKYRFFTDLDNKNKMDEKPFLELDFLDIDDHIIAELFKLTKDAFDIDSIVNAAGELKYIGQIKKIVSAQFASPDDDFVRFFSQKVYEGVHTQRVRELFSTLTRKALAQFLNDQTNERLKNAISTSSTPIDSSSIVENKAILAPAKEDDVETTSDEMEGFYIVKAISRNVLEGKRIVFRDAKTYFSVLVDDNNRKPLCRLHLNGNKKYISVFDESRAETRHELQSLDEIYKFSNHIITAAKLYL</sequence>
<accession>F4QLJ9</accession>
<dbReference type="RefSeq" id="WP_006272695.1">
    <property type="nucleotide sequence ID" value="NZ_GL883077.1"/>
</dbReference>
<gene>
    <name evidence="2" type="ORF">ABI_19370</name>
</gene>
<evidence type="ECO:0000259" key="1">
    <source>
        <dbReference type="Pfam" id="PF04313"/>
    </source>
</evidence>
<dbReference type="GO" id="GO:0009307">
    <property type="term" value="P:DNA restriction-modification system"/>
    <property type="evidence" value="ECO:0007669"/>
    <property type="project" value="UniProtKB-KW"/>
</dbReference>
<dbReference type="OrthoDB" id="9148007at2"/>
<dbReference type="AlphaFoldDB" id="F4QLJ9"/>
<proteinExistence type="predicted"/>
<feature type="domain" description="Restriction endonuclease type I HsdR N-terminal" evidence="1">
    <location>
        <begin position="50"/>
        <end position="127"/>
    </location>
</feature>
<keyword evidence="3" id="KW-1185">Reference proteome</keyword>
<dbReference type="GO" id="GO:0005524">
    <property type="term" value="F:ATP binding"/>
    <property type="evidence" value="ECO:0007669"/>
    <property type="project" value="UniProtKB-KW"/>
</dbReference>
<dbReference type="EMBL" id="GL883077">
    <property type="protein sequence ID" value="EGF93497.1"/>
    <property type="molecule type" value="Genomic_DNA"/>
</dbReference>
<protein>
    <submittedName>
        <fullName evidence="2">Type I restriction enzyme R protein</fullName>
    </submittedName>
</protein>
<name>F4QLJ9_9CAUL</name>
<dbReference type="GO" id="GO:0009035">
    <property type="term" value="F:type I site-specific deoxyribonuclease activity"/>
    <property type="evidence" value="ECO:0007669"/>
    <property type="project" value="UniProtKB-EC"/>
</dbReference>
<reference evidence="3" key="1">
    <citation type="submission" date="2011-03" db="EMBL/GenBank/DDBJ databases">
        <title>Draft genome sequence of Brevundimonas diminuta.</title>
        <authorList>
            <person name="Brown P.J.B."/>
            <person name="Buechlein A."/>
            <person name="Hemmerich C."/>
            <person name="Brun Y.V."/>
        </authorList>
    </citation>
    <scope>NUCLEOTIDE SEQUENCE [LARGE SCALE GENOMIC DNA]</scope>
    <source>
        <strain evidence="3">C19</strain>
    </source>
</reference>
<evidence type="ECO:0000313" key="3">
    <source>
        <dbReference type="Proteomes" id="UP000006512"/>
    </source>
</evidence>
<dbReference type="HOGENOM" id="CLU_045501_0_0_5"/>
<dbReference type="InterPro" id="IPR017035">
    <property type="entry name" value="UCP035009_HsdR_All3000-type"/>
</dbReference>
<dbReference type="InterPro" id="IPR007409">
    <property type="entry name" value="Restrct_endonuc_type1_HsdR_N"/>
</dbReference>
<dbReference type="eggNOG" id="COG4748">
    <property type="taxonomic scope" value="Bacteria"/>
</dbReference>
<dbReference type="Proteomes" id="UP000006512">
    <property type="component" value="Unassembled WGS sequence"/>
</dbReference>
<evidence type="ECO:0000313" key="2">
    <source>
        <dbReference type="EMBL" id="EGF93497.1"/>
    </source>
</evidence>
<dbReference type="PIRSF" id="PIRSF035009">
    <property type="entry name" value="UCP035009_HSDR_N"/>
    <property type="match status" value="1"/>
</dbReference>
<organism evidence="2 3">
    <name type="scientific">Asticcacaulis biprosthecium C19</name>
    <dbReference type="NCBI Taxonomy" id="715226"/>
    <lineage>
        <taxon>Bacteria</taxon>
        <taxon>Pseudomonadati</taxon>
        <taxon>Pseudomonadota</taxon>
        <taxon>Alphaproteobacteria</taxon>
        <taxon>Caulobacterales</taxon>
        <taxon>Caulobacteraceae</taxon>
        <taxon>Asticcacaulis</taxon>
    </lineage>
</organism>